<protein>
    <submittedName>
        <fullName evidence="2">Uncharacterized protein</fullName>
    </submittedName>
</protein>
<proteinExistence type="predicted"/>
<reference evidence="2" key="1">
    <citation type="submission" date="2023-03" db="EMBL/GenBank/DDBJ databases">
        <title>Massive genome expansion in bonnet fungi (Mycena s.s.) driven by repeated elements and novel gene families across ecological guilds.</title>
        <authorList>
            <consortium name="Lawrence Berkeley National Laboratory"/>
            <person name="Harder C.B."/>
            <person name="Miyauchi S."/>
            <person name="Viragh M."/>
            <person name="Kuo A."/>
            <person name="Thoen E."/>
            <person name="Andreopoulos B."/>
            <person name="Lu D."/>
            <person name="Skrede I."/>
            <person name="Drula E."/>
            <person name="Henrissat B."/>
            <person name="Morin E."/>
            <person name="Kohler A."/>
            <person name="Barry K."/>
            <person name="LaButti K."/>
            <person name="Morin E."/>
            <person name="Salamov A."/>
            <person name="Lipzen A."/>
            <person name="Mereny Z."/>
            <person name="Hegedus B."/>
            <person name="Baldrian P."/>
            <person name="Stursova M."/>
            <person name="Weitz H."/>
            <person name="Taylor A."/>
            <person name="Grigoriev I.V."/>
            <person name="Nagy L.G."/>
            <person name="Martin F."/>
            <person name="Kauserud H."/>
        </authorList>
    </citation>
    <scope>NUCLEOTIDE SEQUENCE</scope>
    <source>
        <strain evidence="2">CBHHK002</strain>
    </source>
</reference>
<keyword evidence="1" id="KW-0472">Membrane</keyword>
<evidence type="ECO:0000313" key="3">
    <source>
        <dbReference type="Proteomes" id="UP001218218"/>
    </source>
</evidence>
<gene>
    <name evidence="2" type="ORF">DFH08DRAFT_882177</name>
</gene>
<evidence type="ECO:0000313" key="2">
    <source>
        <dbReference type="EMBL" id="KAJ7331040.1"/>
    </source>
</evidence>
<dbReference type="EMBL" id="JARIHO010000036">
    <property type="protein sequence ID" value="KAJ7331040.1"/>
    <property type="molecule type" value="Genomic_DNA"/>
</dbReference>
<evidence type="ECO:0000256" key="1">
    <source>
        <dbReference type="SAM" id="Phobius"/>
    </source>
</evidence>
<organism evidence="2 3">
    <name type="scientific">Mycena albidolilacea</name>
    <dbReference type="NCBI Taxonomy" id="1033008"/>
    <lineage>
        <taxon>Eukaryota</taxon>
        <taxon>Fungi</taxon>
        <taxon>Dikarya</taxon>
        <taxon>Basidiomycota</taxon>
        <taxon>Agaricomycotina</taxon>
        <taxon>Agaricomycetes</taxon>
        <taxon>Agaricomycetidae</taxon>
        <taxon>Agaricales</taxon>
        <taxon>Marasmiineae</taxon>
        <taxon>Mycenaceae</taxon>
        <taxon>Mycena</taxon>
    </lineage>
</organism>
<accession>A0AAD6ZNJ4</accession>
<keyword evidence="1" id="KW-0812">Transmembrane</keyword>
<name>A0AAD6ZNJ4_9AGAR</name>
<dbReference type="AlphaFoldDB" id="A0AAD6ZNJ4"/>
<comment type="caution">
    <text evidence="2">The sequence shown here is derived from an EMBL/GenBank/DDBJ whole genome shotgun (WGS) entry which is preliminary data.</text>
</comment>
<feature type="transmembrane region" description="Helical" evidence="1">
    <location>
        <begin position="12"/>
        <end position="35"/>
    </location>
</feature>
<keyword evidence="3" id="KW-1185">Reference proteome</keyword>
<sequence length="106" mass="12079">MWAMCALAGCVRFLYTSVFFSCFFGRDFLLFRLAFSLSLLLRERIRTWWWCARDMRRAPVGARQWLTARGAQVASWETADAGACDYACRGNVMHASLVIRAGEARG</sequence>
<dbReference type="Proteomes" id="UP001218218">
    <property type="component" value="Unassembled WGS sequence"/>
</dbReference>
<keyword evidence="1" id="KW-1133">Transmembrane helix</keyword>